<dbReference type="Proteomes" id="UP000078046">
    <property type="component" value="Unassembled WGS sequence"/>
</dbReference>
<comment type="caution">
    <text evidence="1">The sequence shown here is derived from an EMBL/GenBank/DDBJ whole genome shotgun (WGS) entry which is preliminary data.</text>
</comment>
<evidence type="ECO:0000313" key="1">
    <source>
        <dbReference type="EMBL" id="OAF70387.1"/>
    </source>
</evidence>
<organism evidence="1 2">
    <name type="scientific">Intoshia linei</name>
    <dbReference type="NCBI Taxonomy" id="1819745"/>
    <lineage>
        <taxon>Eukaryota</taxon>
        <taxon>Metazoa</taxon>
        <taxon>Spiralia</taxon>
        <taxon>Lophotrochozoa</taxon>
        <taxon>Mesozoa</taxon>
        <taxon>Orthonectida</taxon>
        <taxon>Rhopaluridae</taxon>
        <taxon>Intoshia</taxon>
    </lineage>
</organism>
<keyword evidence="2" id="KW-1185">Reference proteome</keyword>
<accession>A0A177B7V9</accession>
<proteinExistence type="predicted"/>
<dbReference type="EMBL" id="LWCA01000154">
    <property type="protein sequence ID" value="OAF70387.1"/>
    <property type="molecule type" value="Genomic_DNA"/>
</dbReference>
<protein>
    <submittedName>
        <fullName evidence="1">Uncharacterized protein</fullName>
    </submittedName>
</protein>
<dbReference type="AlphaFoldDB" id="A0A177B7V9"/>
<evidence type="ECO:0000313" key="2">
    <source>
        <dbReference type="Proteomes" id="UP000078046"/>
    </source>
</evidence>
<name>A0A177B7V9_9BILA</name>
<gene>
    <name evidence="1" type="ORF">A3Q56_01859</name>
</gene>
<reference evidence="1 2" key="1">
    <citation type="submission" date="2016-04" db="EMBL/GenBank/DDBJ databases">
        <title>The genome of Intoshia linei affirms orthonectids as highly simplified spiralians.</title>
        <authorList>
            <person name="Mikhailov K.V."/>
            <person name="Slusarev G.S."/>
            <person name="Nikitin M.A."/>
            <person name="Logacheva M.D."/>
            <person name="Penin A."/>
            <person name="Aleoshin V."/>
            <person name="Panchin Y.V."/>
        </authorList>
    </citation>
    <scope>NUCLEOTIDE SEQUENCE [LARGE SCALE GENOMIC DNA]</scope>
    <source>
        <strain evidence="1">Intl2013</strain>
        <tissue evidence="1">Whole animal</tissue>
    </source>
</reference>
<sequence>MVGNRALVPNGVAVELRGLMKLVGSRAIWCPDNRVGGSGGRCSVVPV</sequence>